<dbReference type="Pfam" id="PF10332">
    <property type="entry name" value="DUF2418"/>
    <property type="match status" value="1"/>
</dbReference>
<dbReference type="EMBL" id="JBBPEH010000002">
    <property type="protein sequence ID" value="KAK7542173.1"/>
    <property type="molecule type" value="Genomic_DNA"/>
</dbReference>
<evidence type="ECO:0000256" key="5">
    <source>
        <dbReference type="SAM" id="MobiDB-lite"/>
    </source>
</evidence>
<keyword evidence="4 6" id="KW-0472">Membrane</keyword>
<feature type="region of interest" description="Disordered" evidence="5">
    <location>
        <begin position="315"/>
        <end position="465"/>
    </location>
</feature>
<evidence type="ECO:0000313" key="8">
    <source>
        <dbReference type="Proteomes" id="UP001360953"/>
    </source>
</evidence>
<comment type="caution">
    <text evidence="7">The sequence shown here is derived from an EMBL/GenBank/DDBJ whole genome shotgun (WGS) entry which is preliminary data.</text>
</comment>
<evidence type="ECO:0000256" key="1">
    <source>
        <dbReference type="ARBA" id="ARBA00004127"/>
    </source>
</evidence>
<feature type="transmembrane region" description="Helical" evidence="6">
    <location>
        <begin position="82"/>
        <end position="104"/>
    </location>
</feature>
<organism evidence="7 8">
    <name type="scientific">Phyllosticta citribraziliensis</name>
    <dbReference type="NCBI Taxonomy" id="989973"/>
    <lineage>
        <taxon>Eukaryota</taxon>
        <taxon>Fungi</taxon>
        <taxon>Dikarya</taxon>
        <taxon>Ascomycota</taxon>
        <taxon>Pezizomycotina</taxon>
        <taxon>Dothideomycetes</taxon>
        <taxon>Dothideomycetes incertae sedis</taxon>
        <taxon>Botryosphaeriales</taxon>
        <taxon>Phyllostictaceae</taxon>
        <taxon>Phyllosticta</taxon>
    </lineage>
</organism>
<gene>
    <name evidence="7" type="ORF">J3D65DRAFT_612869</name>
</gene>
<feature type="compositionally biased region" description="Basic and acidic residues" evidence="5">
    <location>
        <begin position="413"/>
        <end position="428"/>
    </location>
</feature>
<comment type="subcellular location">
    <subcellularLocation>
        <location evidence="1">Endomembrane system</location>
        <topology evidence="1">Multi-pass membrane protein</topology>
    </subcellularLocation>
</comment>
<dbReference type="GeneID" id="92031966"/>
<keyword evidence="3 6" id="KW-1133">Transmembrane helix</keyword>
<reference evidence="7 8" key="1">
    <citation type="submission" date="2024-04" db="EMBL/GenBank/DDBJ databases">
        <title>Phyllosticta paracitricarpa is synonymous to the EU quarantine fungus P. citricarpa based on phylogenomic analyses.</title>
        <authorList>
            <consortium name="Lawrence Berkeley National Laboratory"/>
            <person name="Van ingen-buijs V.A."/>
            <person name="Van westerhoven A.C."/>
            <person name="Haridas S."/>
            <person name="Skiadas P."/>
            <person name="Martin F."/>
            <person name="Groenewald J.Z."/>
            <person name="Crous P.W."/>
            <person name="Seidl M.F."/>
        </authorList>
    </citation>
    <scope>NUCLEOTIDE SEQUENCE [LARGE SCALE GENOMIC DNA]</scope>
    <source>
        <strain evidence="7 8">CPC 17464</strain>
    </source>
</reference>
<evidence type="ECO:0000256" key="3">
    <source>
        <dbReference type="ARBA" id="ARBA00022989"/>
    </source>
</evidence>
<accession>A0ABR1M3K6</accession>
<proteinExistence type="predicted"/>
<dbReference type="InterPro" id="IPR018819">
    <property type="entry name" value="Nur1/Mug154"/>
</dbReference>
<evidence type="ECO:0000256" key="6">
    <source>
        <dbReference type="SAM" id="Phobius"/>
    </source>
</evidence>
<evidence type="ECO:0000313" key="7">
    <source>
        <dbReference type="EMBL" id="KAK7542173.1"/>
    </source>
</evidence>
<evidence type="ECO:0000256" key="2">
    <source>
        <dbReference type="ARBA" id="ARBA00022692"/>
    </source>
</evidence>
<evidence type="ECO:0008006" key="9">
    <source>
        <dbReference type="Google" id="ProtNLM"/>
    </source>
</evidence>
<dbReference type="RefSeq" id="XP_066658466.1">
    <property type="nucleotide sequence ID" value="XM_066799060.1"/>
</dbReference>
<dbReference type="Proteomes" id="UP001360953">
    <property type="component" value="Unassembled WGS sequence"/>
</dbReference>
<name>A0ABR1M3K6_9PEZI</name>
<feature type="transmembrane region" description="Helical" evidence="6">
    <location>
        <begin position="178"/>
        <end position="196"/>
    </location>
</feature>
<evidence type="ECO:0000256" key="4">
    <source>
        <dbReference type="ARBA" id="ARBA00023136"/>
    </source>
</evidence>
<feature type="compositionally biased region" description="Low complexity" evidence="5">
    <location>
        <begin position="343"/>
        <end position="365"/>
    </location>
</feature>
<sequence>MPPLIRRRPLSERIIAYLNPYDWLLWLAEEINGNDWDEELKDYAWVMGIGINVLFMVARANSGSGSSSHSDDVFGDSTGPGWLSWICSFIVHLLSLVSGLNAWYTFWRKRHYRLFESPVETAPTTPSARRVRVDSSPLSSSPLRFISNLVSSSAQSRAHPDETKDVWEISVWDPTPTCLRLFCLFSPGHVMVYWLFLPLAPLDPRPSVTVVTTMVVGALITAQLTFLQSSFSQQTKDAALIHREVLHEYDTKFVHPNLNKPVRNVGTQTLSDSGVGTREVDTYTPTTIINRGFRTNPNPAYAAEYDPDNILRSEQRQSRTSMPNPFVTPKPASPYKPSATKITTNMSTNMGTSMGTSMGNSMATSAQRRGLSGMRQPQFRTSADGGSGDGGSLGIYSHAASPLRKSQSVNFPRPDEQERRPTSPEKRGGSPLKRMSTPGDWSGVSIPEMGRQRRPYQSFYQESKR</sequence>
<keyword evidence="8" id="KW-1185">Reference proteome</keyword>
<feature type="transmembrane region" description="Helical" evidence="6">
    <location>
        <begin position="208"/>
        <end position="227"/>
    </location>
</feature>
<dbReference type="PANTHER" id="PTHR28293">
    <property type="entry name" value="NUCLEAR RIM PROTEIN 1"/>
    <property type="match status" value="1"/>
</dbReference>
<dbReference type="PANTHER" id="PTHR28293:SF1">
    <property type="entry name" value="NUCLEAR RIM PROTEIN 1"/>
    <property type="match status" value="1"/>
</dbReference>
<protein>
    <recommendedName>
        <fullName evidence="9">Meiotically up-regulated gene 154 protein</fullName>
    </recommendedName>
</protein>
<feature type="transmembrane region" description="Helical" evidence="6">
    <location>
        <begin position="43"/>
        <end position="62"/>
    </location>
</feature>
<keyword evidence="2 6" id="KW-0812">Transmembrane</keyword>